<organism evidence="2 3">
    <name type="scientific">Clostridium sulfidigenes</name>
    <dbReference type="NCBI Taxonomy" id="318464"/>
    <lineage>
        <taxon>Bacteria</taxon>
        <taxon>Bacillati</taxon>
        <taxon>Bacillota</taxon>
        <taxon>Clostridia</taxon>
        <taxon>Eubacteriales</taxon>
        <taxon>Clostridiaceae</taxon>
        <taxon>Clostridium</taxon>
    </lineage>
</organism>
<dbReference type="PROSITE" id="PS50846">
    <property type="entry name" value="HMA_2"/>
    <property type="match status" value="1"/>
</dbReference>
<dbReference type="SUPFAM" id="SSF55008">
    <property type="entry name" value="HMA, heavy metal-associated domain"/>
    <property type="match status" value="1"/>
</dbReference>
<dbReference type="CDD" id="cd00371">
    <property type="entry name" value="HMA"/>
    <property type="match status" value="1"/>
</dbReference>
<name>A0A084JET6_9CLOT</name>
<dbReference type="Gene3D" id="3.30.70.100">
    <property type="match status" value="1"/>
</dbReference>
<gene>
    <name evidence="2" type="ORF">IO99_05160</name>
</gene>
<accession>A0A084JET6</accession>
<evidence type="ECO:0000313" key="2">
    <source>
        <dbReference type="EMBL" id="KEZ87470.1"/>
    </source>
</evidence>
<dbReference type="EMBL" id="JPMD01000011">
    <property type="protein sequence ID" value="KEZ87470.1"/>
    <property type="molecule type" value="Genomic_DNA"/>
</dbReference>
<dbReference type="STRING" id="318464.IO99_05160"/>
<keyword evidence="3" id="KW-1185">Reference proteome</keyword>
<dbReference type="Proteomes" id="UP000028542">
    <property type="component" value="Unassembled WGS sequence"/>
</dbReference>
<dbReference type="InterPro" id="IPR036163">
    <property type="entry name" value="HMA_dom_sf"/>
</dbReference>
<dbReference type="AlphaFoldDB" id="A0A084JET6"/>
<dbReference type="RefSeq" id="WP_035130970.1">
    <property type="nucleotide sequence ID" value="NZ_JPMD01000011.1"/>
</dbReference>
<dbReference type="GO" id="GO:0046872">
    <property type="term" value="F:metal ion binding"/>
    <property type="evidence" value="ECO:0007669"/>
    <property type="project" value="InterPro"/>
</dbReference>
<sequence>MKKRLTVEGMTCGKCVTNVKIALQGVHGVDNVDVHLKSQIVVVDGTDSVNDKEMKCAIEDAGYIVEKIEQA</sequence>
<reference evidence="2 3" key="1">
    <citation type="submission" date="2014-07" db="EMBL/GenBank/DDBJ databases">
        <title>Draft genome of Clostridium sulfidigenes 113A isolated from sediments associated with methane hydrate from Krishna Godavari basin.</title>
        <authorList>
            <person name="Honkalas V.S."/>
            <person name="Dabir A.P."/>
            <person name="Arora P."/>
            <person name="Dhakephalkar P.K."/>
        </authorList>
    </citation>
    <scope>NUCLEOTIDE SEQUENCE [LARGE SCALE GENOMIC DNA]</scope>
    <source>
        <strain evidence="2 3">113A</strain>
    </source>
</reference>
<evidence type="ECO:0000259" key="1">
    <source>
        <dbReference type="PROSITE" id="PS50846"/>
    </source>
</evidence>
<protein>
    <submittedName>
        <fullName evidence="2">Heavy metal transport/detoxification protein</fullName>
    </submittedName>
</protein>
<comment type="caution">
    <text evidence="2">The sequence shown here is derived from an EMBL/GenBank/DDBJ whole genome shotgun (WGS) entry which is preliminary data.</text>
</comment>
<proteinExistence type="predicted"/>
<dbReference type="Pfam" id="PF00403">
    <property type="entry name" value="HMA"/>
    <property type="match status" value="1"/>
</dbReference>
<feature type="domain" description="HMA" evidence="1">
    <location>
        <begin position="1"/>
        <end position="66"/>
    </location>
</feature>
<evidence type="ECO:0000313" key="3">
    <source>
        <dbReference type="Proteomes" id="UP000028542"/>
    </source>
</evidence>
<dbReference type="InterPro" id="IPR006121">
    <property type="entry name" value="HMA_dom"/>
</dbReference>
<dbReference type="eggNOG" id="COG2608">
    <property type="taxonomic scope" value="Bacteria"/>
</dbReference>